<dbReference type="EMBL" id="CP011144">
    <property type="protein sequence ID" value="AKC85784.1"/>
    <property type="molecule type" value="Genomic_DNA"/>
</dbReference>
<evidence type="ECO:0000313" key="7">
    <source>
        <dbReference type="EMBL" id="AKC85784.1"/>
    </source>
</evidence>
<feature type="domain" description="Multidrug resistance protein MdtA-like barrel-sandwich hybrid" evidence="4">
    <location>
        <begin position="85"/>
        <end position="204"/>
    </location>
</feature>
<dbReference type="GO" id="GO:0015562">
    <property type="term" value="F:efflux transmembrane transporter activity"/>
    <property type="evidence" value="ECO:0007669"/>
    <property type="project" value="TreeGrafter"/>
</dbReference>
<feature type="domain" description="Multidrug resistance protein MdtA-like C-terminal permuted SH3" evidence="6">
    <location>
        <begin position="338"/>
        <end position="371"/>
    </location>
</feature>
<dbReference type="NCBIfam" id="TIGR01730">
    <property type="entry name" value="RND_mfp"/>
    <property type="match status" value="1"/>
</dbReference>
<dbReference type="Gene3D" id="2.40.30.170">
    <property type="match status" value="1"/>
</dbReference>
<dbReference type="PATRIC" id="fig|314722.6.peg.503"/>
<evidence type="ECO:0000313" key="8">
    <source>
        <dbReference type="Proteomes" id="UP000033067"/>
    </source>
</evidence>
<reference evidence="7 8" key="1">
    <citation type="journal article" date="2015" name="Genome Announc.">
        <title>Complete Genome Sequence of Pseudoxanthomonas suwonensis Strain J1, a Cellulose-Degrading Bacterium Isolated from Leaf- and Wood-Enriched Soil.</title>
        <authorList>
            <person name="Hou L."/>
            <person name="Jiang J."/>
            <person name="Xu Z."/>
            <person name="Zhou Y."/>
            <person name="Leung F.C."/>
        </authorList>
    </citation>
    <scope>NUCLEOTIDE SEQUENCE [LARGE SCALE GENOMIC DNA]</scope>
    <source>
        <strain evidence="7 8">J1</strain>
    </source>
</reference>
<dbReference type="Pfam" id="PF25917">
    <property type="entry name" value="BSH_RND"/>
    <property type="match status" value="1"/>
</dbReference>
<accession>A0A0E3YZZ4</accession>
<dbReference type="Gene3D" id="1.10.287.470">
    <property type="entry name" value="Helix hairpin bin"/>
    <property type="match status" value="1"/>
</dbReference>
<dbReference type="KEGG" id="psuw:WQ53_02425"/>
<dbReference type="PANTHER" id="PTHR30469:SF11">
    <property type="entry name" value="BLL4320 PROTEIN"/>
    <property type="match status" value="1"/>
</dbReference>
<evidence type="ECO:0000259" key="6">
    <source>
        <dbReference type="Pfam" id="PF25967"/>
    </source>
</evidence>
<dbReference type="Gene3D" id="2.40.420.20">
    <property type="match status" value="1"/>
</dbReference>
<dbReference type="RefSeq" id="WP_082112808.1">
    <property type="nucleotide sequence ID" value="NZ_CP011144.1"/>
</dbReference>
<evidence type="ECO:0000259" key="4">
    <source>
        <dbReference type="Pfam" id="PF25917"/>
    </source>
</evidence>
<evidence type="ECO:0000256" key="3">
    <source>
        <dbReference type="ARBA" id="ARBA00022448"/>
    </source>
</evidence>
<gene>
    <name evidence="7" type="ORF">WQ53_02425</name>
</gene>
<comment type="subcellular location">
    <subcellularLocation>
        <location evidence="1">Cell envelope</location>
    </subcellularLocation>
</comment>
<evidence type="ECO:0000259" key="5">
    <source>
        <dbReference type="Pfam" id="PF25954"/>
    </source>
</evidence>
<name>A0A0E3YZZ4_9GAMM</name>
<keyword evidence="3" id="KW-0813">Transport</keyword>
<keyword evidence="8" id="KW-1185">Reference proteome</keyword>
<dbReference type="Gene3D" id="2.40.50.100">
    <property type="match status" value="1"/>
</dbReference>
<feature type="domain" description="CusB-like beta-barrel" evidence="5">
    <location>
        <begin position="215"/>
        <end position="288"/>
    </location>
</feature>
<dbReference type="PANTHER" id="PTHR30469">
    <property type="entry name" value="MULTIDRUG RESISTANCE PROTEIN MDTA"/>
    <property type="match status" value="1"/>
</dbReference>
<dbReference type="Pfam" id="PF25954">
    <property type="entry name" value="Beta-barrel_RND_2"/>
    <property type="match status" value="1"/>
</dbReference>
<organism evidence="7 8">
    <name type="scientific">Pseudoxanthomonas suwonensis</name>
    <dbReference type="NCBI Taxonomy" id="314722"/>
    <lineage>
        <taxon>Bacteria</taxon>
        <taxon>Pseudomonadati</taxon>
        <taxon>Pseudomonadota</taxon>
        <taxon>Gammaproteobacteria</taxon>
        <taxon>Lysobacterales</taxon>
        <taxon>Lysobacteraceae</taxon>
        <taxon>Pseudoxanthomonas</taxon>
    </lineage>
</organism>
<dbReference type="AlphaFoldDB" id="A0A0E3YZZ4"/>
<comment type="similarity">
    <text evidence="2">Belongs to the membrane fusion protein (MFP) (TC 8.A.1) family.</text>
</comment>
<dbReference type="FunFam" id="2.40.30.170:FF:000010">
    <property type="entry name" value="Efflux RND transporter periplasmic adaptor subunit"/>
    <property type="match status" value="1"/>
</dbReference>
<dbReference type="SUPFAM" id="SSF111369">
    <property type="entry name" value="HlyD-like secretion proteins"/>
    <property type="match status" value="1"/>
</dbReference>
<proteinExistence type="inferred from homology"/>
<dbReference type="OrthoDB" id="9783047at2"/>
<dbReference type="InterPro" id="IPR058792">
    <property type="entry name" value="Beta-barrel_RND_2"/>
</dbReference>
<dbReference type="Proteomes" id="UP000033067">
    <property type="component" value="Chromosome"/>
</dbReference>
<evidence type="ECO:0000256" key="2">
    <source>
        <dbReference type="ARBA" id="ARBA00009477"/>
    </source>
</evidence>
<dbReference type="InterPro" id="IPR058625">
    <property type="entry name" value="MdtA-like_BSH"/>
</dbReference>
<protein>
    <submittedName>
        <fullName evidence="7">Uncharacterized protein</fullName>
    </submittedName>
</protein>
<evidence type="ECO:0000256" key="1">
    <source>
        <dbReference type="ARBA" id="ARBA00004196"/>
    </source>
</evidence>
<dbReference type="Pfam" id="PF25967">
    <property type="entry name" value="RND-MFP_C"/>
    <property type="match status" value="1"/>
</dbReference>
<sequence>MAPRSPSPSTARKPAFARRMTLMLIGVAVAFGGVFAVKAVMSRMTNEFFDNMPQPPVEVSTFEARAEHWSSTAEAVGTLVADNGTDVTTEAGGVVRQIAFESGQAVRQGDLLIQLNTANEEAQLKALDTAARLAVTQRDRWRELGEQKLVSRSEVDERIADAATTQAQADAQRALIAQKTIRAPFSGVLGIRKVNVGQYLNPGDPIVGLQALDPVHIDFTLPEQRMNQVAIGTPVRLDVDALPGRQFEAKVTAIEPSVDASTRNFKVRATLPNPDAVLRPGTFGRVGFELGQASDVVVVPQTAVSFNPYGNSVYVVVDAPKPAGDAKPVEGMPQATHVVKQRFVTTGPARGDLVGITQGLEPGEVVVTSGLLRLRNDAGVTINNKVQPDAQDAPKPENR</sequence>
<dbReference type="InterPro" id="IPR006143">
    <property type="entry name" value="RND_pump_MFP"/>
</dbReference>
<dbReference type="InterPro" id="IPR058627">
    <property type="entry name" value="MdtA-like_C"/>
</dbReference>
<dbReference type="GO" id="GO:1990281">
    <property type="term" value="C:efflux pump complex"/>
    <property type="evidence" value="ECO:0007669"/>
    <property type="project" value="TreeGrafter"/>
</dbReference>